<feature type="transmembrane region" description="Helical" evidence="1">
    <location>
        <begin position="20"/>
        <end position="37"/>
    </location>
</feature>
<organism evidence="2 3">
    <name type="scientific">Trueperella abortisuis</name>
    <dbReference type="NCBI Taxonomy" id="445930"/>
    <lineage>
        <taxon>Bacteria</taxon>
        <taxon>Bacillati</taxon>
        <taxon>Actinomycetota</taxon>
        <taxon>Actinomycetes</taxon>
        <taxon>Actinomycetales</taxon>
        <taxon>Actinomycetaceae</taxon>
        <taxon>Trueperella</taxon>
    </lineage>
</organism>
<feature type="transmembrane region" description="Helical" evidence="1">
    <location>
        <begin position="153"/>
        <end position="176"/>
    </location>
</feature>
<proteinExistence type="predicted"/>
<evidence type="ECO:0000256" key="1">
    <source>
        <dbReference type="SAM" id="Phobius"/>
    </source>
</evidence>
<dbReference type="CDD" id="cd17332">
    <property type="entry name" value="MFS_MelB_like"/>
    <property type="match status" value="1"/>
</dbReference>
<feature type="transmembrane region" description="Helical" evidence="1">
    <location>
        <begin position="182"/>
        <end position="203"/>
    </location>
</feature>
<accession>A0ABT9PHG7</accession>
<feature type="transmembrane region" description="Helical" evidence="1">
    <location>
        <begin position="43"/>
        <end position="61"/>
    </location>
</feature>
<dbReference type="PANTHER" id="PTHR11328">
    <property type="entry name" value="MAJOR FACILITATOR SUPERFAMILY DOMAIN-CONTAINING PROTEIN"/>
    <property type="match status" value="1"/>
</dbReference>
<dbReference type="Pfam" id="PF13347">
    <property type="entry name" value="MFS_2"/>
    <property type="match status" value="1"/>
</dbReference>
<evidence type="ECO:0000313" key="3">
    <source>
        <dbReference type="Proteomes" id="UP001230145"/>
    </source>
</evidence>
<dbReference type="InterPro" id="IPR039672">
    <property type="entry name" value="MFS_2"/>
</dbReference>
<gene>
    <name evidence="2" type="ORF">J2S45_000840</name>
</gene>
<feature type="transmembrane region" description="Helical" evidence="1">
    <location>
        <begin position="304"/>
        <end position="325"/>
    </location>
</feature>
<feature type="transmembrane region" description="Helical" evidence="1">
    <location>
        <begin position="374"/>
        <end position="397"/>
    </location>
</feature>
<dbReference type="Gene3D" id="1.20.1250.20">
    <property type="entry name" value="MFS general substrate transporter like domains"/>
    <property type="match status" value="2"/>
</dbReference>
<feature type="transmembrane region" description="Helical" evidence="1">
    <location>
        <begin position="417"/>
        <end position="438"/>
    </location>
</feature>
<feature type="transmembrane region" description="Helical" evidence="1">
    <location>
        <begin position="113"/>
        <end position="141"/>
    </location>
</feature>
<feature type="transmembrane region" description="Helical" evidence="1">
    <location>
        <begin position="277"/>
        <end position="297"/>
    </location>
</feature>
<feature type="transmembrane region" description="Helical" evidence="1">
    <location>
        <begin position="331"/>
        <end position="354"/>
    </location>
</feature>
<dbReference type="RefSeq" id="WP_307634638.1">
    <property type="nucleotide sequence ID" value="NZ_JAUSQL010000001.1"/>
</dbReference>
<keyword evidence="3" id="KW-1185">Reference proteome</keyword>
<dbReference type="Proteomes" id="UP001230145">
    <property type="component" value="Unassembled WGS sequence"/>
</dbReference>
<comment type="caution">
    <text evidence="2">The sequence shown here is derived from an EMBL/GenBank/DDBJ whole genome shotgun (WGS) entry which is preliminary data.</text>
</comment>
<dbReference type="EMBL" id="JAUSQL010000001">
    <property type="protein sequence ID" value="MDP9832161.1"/>
    <property type="molecule type" value="Genomic_DNA"/>
</dbReference>
<keyword evidence="1" id="KW-0812">Transmembrane</keyword>
<protein>
    <submittedName>
        <fullName evidence="2">GPH family glycoside/pentoside/hexuronide:cation symporter</fullName>
    </submittedName>
</protein>
<name>A0ABT9PHG7_9ACTO</name>
<dbReference type="PANTHER" id="PTHR11328:SF24">
    <property type="entry name" value="MAJOR FACILITATOR SUPERFAMILY (MFS) PROFILE DOMAIN-CONTAINING PROTEIN"/>
    <property type="match status" value="1"/>
</dbReference>
<feature type="transmembrane region" description="Helical" evidence="1">
    <location>
        <begin position="239"/>
        <end position="265"/>
    </location>
</feature>
<evidence type="ECO:0000313" key="2">
    <source>
        <dbReference type="EMBL" id="MDP9832161.1"/>
    </source>
</evidence>
<keyword evidence="1" id="KW-0472">Membrane</keyword>
<sequence>MNEKRYLKWYNKIGYGSGDIAGNVVYALLSAFVMIYLTDTVGLNAGIIGTLMMVARIFDGVSDIFFGRLMDKTQTRWGKARPWMFGAFFGCAIMLVAIFAIPPSMGETAQYVWFFIAYTALNAVFYTANNIAYAALTALITKNRAERVQMGSIRFMFAFGTSLTIQTVTVGMVQWLGGGADAWRTIAIFYAIVGIIFNTLSVASVHELPPEELNDDPTFSSKDDQLSFGESLKLLGNRYFVIIVVCFVLMQFFTATLNIGIYFMTYILDDPNLLGPFAWSINIPLIVGLLITPMVVARVGRMQPVAIVGYIVAVLGRLGVVLGAAMGSIPLMLFFSGVASLGMSPLQGTLNALIAEISENVYLRTKKRIDGMMFSASSLGTKIGSGFGTAVAGWLLAGSGYDGQAQEQTQSALNMISFMYLWIPTIANLAILGLLFLLNVEKVNERLRQAGPARESSTSAASDS</sequence>
<dbReference type="InterPro" id="IPR036259">
    <property type="entry name" value="MFS_trans_sf"/>
</dbReference>
<keyword evidence="1" id="KW-1133">Transmembrane helix</keyword>
<dbReference type="NCBIfam" id="TIGR00792">
    <property type="entry name" value="gph"/>
    <property type="match status" value="1"/>
</dbReference>
<dbReference type="InterPro" id="IPR001927">
    <property type="entry name" value="Na/Gal_symport"/>
</dbReference>
<feature type="transmembrane region" description="Helical" evidence="1">
    <location>
        <begin position="82"/>
        <end position="101"/>
    </location>
</feature>
<reference evidence="2 3" key="1">
    <citation type="submission" date="2023-07" db="EMBL/GenBank/DDBJ databases">
        <title>Sequencing the genomes of 1000 actinobacteria strains.</title>
        <authorList>
            <person name="Klenk H.-P."/>
        </authorList>
    </citation>
    <scope>NUCLEOTIDE SEQUENCE [LARGE SCALE GENOMIC DNA]</scope>
    <source>
        <strain evidence="2 3">DSM 19515</strain>
    </source>
</reference>
<dbReference type="SUPFAM" id="SSF103473">
    <property type="entry name" value="MFS general substrate transporter"/>
    <property type="match status" value="1"/>
</dbReference>